<evidence type="ECO:0000313" key="3">
    <source>
        <dbReference type="Proteomes" id="UP000483286"/>
    </source>
</evidence>
<gene>
    <name evidence="2" type="ORF">GO986_17395</name>
</gene>
<protein>
    <submittedName>
        <fullName evidence="2">Uncharacterized protein</fullName>
    </submittedName>
</protein>
<dbReference type="Proteomes" id="UP000483286">
    <property type="component" value="Unassembled WGS sequence"/>
</dbReference>
<feature type="signal peptide" evidence="1">
    <location>
        <begin position="1"/>
        <end position="22"/>
    </location>
</feature>
<keyword evidence="1" id="KW-0732">Signal</keyword>
<organism evidence="2 3">
    <name type="scientific">Deinococcus arboris</name>
    <dbReference type="NCBI Taxonomy" id="2682977"/>
    <lineage>
        <taxon>Bacteria</taxon>
        <taxon>Thermotogati</taxon>
        <taxon>Deinococcota</taxon>
        <taxon>Deinococci</taxon>
        <taxon>Deinococcales</taxon>
        <taxon>Deinococcaceae</taxon>
        <taxon>Deinococcus</taxon>
    </lineage>
</organism>
<dbReference type="AlphaFoldDB" id="A0A7C9LMW4"/>
<keyword evidence="3" id="KW-1185">Reference proteome</keyword>
<dbReference type="RefSeq" id="WP_157460578.1">
    <property type="nucleotide sequence ID" value="NZ_WQLB01000029.1"/>
</dbReference>
<dbReference type="EMBL" id="WQLB01000029">
    <property type="protein sequence ID" value="MVN88518.1"/>
    <property type="molecule type" value="Genomic_DNA"/>
</dbReference>
<accession>A0A7C9LMW4</accession>
<sequence length="183" mass="19180">MKTLLRFMAASLVLLPPSFSLAQTVKKGDYTYTPPACTVVSRGTVDCRLTMTYTGREAAQSVLIRAGETKAYDAAGATYVSVSFQGGGQAGTGPEWVALPTGIPVQLTYRFEAVPTSVTTFRGVALNLNTLISFQNVPVRSVAPAPAPLPVASGVPTGFTLSLTRCTPQGTSFVCTATLTPVR</sequence>
<evidence type="ECO:0000313" key="2">
    <source>
        <dbReference type="EMBL" id="MVN88518.1"/>
    </source>
</evidence>
<feature type="chain" id="PRO_5028880564" evidence="1">
    <location>
        <begin position="23"/>
        <end position="183"/>
    </location>
</feature>
<comment type="caution">
    <text evidence="2">The sequence shown here is derived from an EMBL/GenBank/DDBJ whole genome shotgun (WGS) entry which is preliminary data.</text>
</comment>
<evidence type="ECO:0000256" key="1">
    <source>
        <dbReference type="SAM" id="SignalP"/>
    </source>
</evidence>
<reference evidence="2 3" key="1">
    <citation type="submission" date="2019-12" db="EMBL/GenBank/DDBJ databases">
        <title>Deinococcus sp. HMF7620 Genome sequencing and assembly.</title>
        <authorList>
            <person name="Kang H."/>
            <person name="Kim H."/>
            <person name="Joh K."/>
        </authorList>
    </citation>
    <scope>NUCLEOTIDE SEQUENCE [LARGE SCALE GENOMIC DNA]</scope>
    <source>
        <strain evidence="2 3">HMF7620</strain>
    </source>
</reference>
<name>A0A7C9LMW4_9DEIO</name>
<proteinExistence type="predicted"/>